<dbReference type="AlphaFoldDB" id="A0AAD6CIG3"/>
<dbReference type="Gene3D" id="3.40.50.720">
    <property type="entry name" value="NAD(P)-binding Rossmann-like Domain"/>
    <property type="match status" value="1"/>
</dbReference>
<evidence type="ECO:0000313" key="2">
    <source>
        <dbReference type="EMBL" id="KAJ5523831.1"/>
    </source>
</evidence>
<reference evidence="2 3" key="1">
    <citation type="journal article" date="2023" name="IMA Fungus">
        <title>Comparative genomic study of the Penicillium genus elucidates a diverse pangenome and 15 lateral gene transfer events.</title>
        <authorList>
            <person name="Petersen C."/>
            <person name="Sorensen T."/>
            <person name="Nielsen M.R."/>
            <person name="Sondergaard T.E."/>
            <person name="Sorensen J.L."/>
            <person name="Fitzpatrick D.A."/>
            <person name="Frisvad J.C."/>
            <person name="Nielsen K.L."/>
        </authorList>
    </citation>
    <scope>NUCLEOTIDE SEQUENCE [LARGE SCALE GENOMIC DNA]</scope>
    <source>
        <strain evidence="2 3">IBT 35679</strain>
    </source>
</reference>
<dbReference type="Pfam" id="PF00106">
    <property type="entry name" value="adh_short"/>
    <property type="match status" value="1"/>
</dbReference>
<evidence type="ECO:0000313" key="3">
    <source>
        <dbReference type="Proteomes" id="UP001220324"/>
    </source>
</evidence>
<gene>
    <name evidence="2" type="ORF">N7494_010481</name>
</gene>
<dbReference type="InterPro" id="IPR037950">
    <property type="entry name" value="PgdA-like"/>
</dbReference>
<evidence type="ECO:0000259" key="1">
    <source>
        <dbReference type="PROSITE" id="PS51677"/>
    </source>
</evidence>
<dbReference type="InterPro" id="IPR036291">
    <property type="entry name" value="NAD(P)-bd_dom_sf"/>
</dbReference>
<feature type="domain" description="NodB homology" evidence="1">
    <location>
        <begin position="295"/>
        <end position="536"/>
    </location>
</feature>
<dbReference type="PROSITE" id="PS51677">
    <property type="entry name" value="NODB"/>
    <property type="match status" value="1"/>
</dbReference>
<protein>
    <recommendedName>
        <fullName evidence="1">NodB homology domain-containing protein</fullName>
    </recommendedName>
</protein>
<dbReference type="Gene3D" id="3.20.20.370">
    <property type="entry name" value="Glycoside hydrolase/deacetylase"/>
    <property type="match status" value="1"/>
</dbReference>
<dbReference type="InterPro" id="IPR002347">
    <property type="entry name" value="SDR_fam"/>
</dbReference>
<dbReference type="PANTHER" id="PTHR47561:SF2">
    <property type="entry name" value="HYPOTHETICAL POLYSACCHARIDE DEACETYLASE (EUROFUNG)"/>
    <property type="match status" value="1"/>
</dbReference>
<proteinExistence type="predicted"/>
<organism evidence="2 3">
    <name type="scientific">Penicillium frequentans</name>
    <dbReference type="NCBI Taxonomy" id="3151616"/>
    <lineage>
        <taxon>Eukaryota</taxon>
        <taxon>Fungi</taxon>
        <taxon>Dikarya</taxon>
        <taxon>Ascomycota</taxon>
        <taxon>Pezizomycotina</taxon>
        <taxon>Eurotiomycetes</taxon>
        <taxon>Eurotiomycetidae</taxon>
        <taxon>Eurotiales</taxon>
        <taxon>Aspergillaceae</taxon>
        <taxon>Penicillium</taxon>
    </lineage>
</organism>
<dbReference type="SUPFAM" id="SSF88713">
    <property type="entry name" value="Glycoside hydrolase/deacetylase"/>
    <property type="match status" value="1"/>
</dbReference>
<accession>A0AAD6CIG3</accession>
<dbReference type="InterPro" id="IPR002509">
    <property type="entry name" value="NODB_dom"/>
</dbReference>
<dbReference type="GO" id="GO:0016810">
    <property type="term" value="F:hydrolase activity, acting on carbon-nitrogen (but not peptide) bonds"/>
    <property type="evidence" value="ECO:0007669"/>
    <property type="project" value="InterPro"/>
</dbReference>
<name>A0AAD6CIG3_9EURO</name>
<dbReference type="CDD" id="cd05233">
    <property type="entry name" value="SDR_c"/>
    <property type="match status" value="1"/>
</dbReference>
<dbReference type="CDD" id="cd10938">
    <property type="entry name" value="CE4_HpPgdA_like"/>
    <property type="match status" value="1"/>
</dbReference>
<dbReference type="Pfam" id="PF01522">
    <property type="entry name" value="Polysacc_deac_1"/>
    <property type="match status" value="1"/>
</dbReference>
<dbReference type="GO" id="GO:0005975">
    <property type="term" value="P:carbohydrate metabolic process"/>
    <property type="evidence" value="ECO:0007669"/>
    <property type="project" value="InterPro"/>
</dbReference>
<dbReference type="InterPro" id="IPR011330">
    <property type="entry name" value="Glyco_hydro/deAcase_b/a-brl"/>
</dbReference>
<sequence>MSTESVSQRSFLGLEGQHVFITGAAGAIGSEAIREFLDHGCRVTAYDNSPVQLSGIDAERFSRLQILDGDITEECSIQSGFVKAEERFGPATILIVNSTDEETTRQQPIWDLPLEDWEKSYKLNVRGSFLAIKHFLRRVREYQQTLGSKLASPSIVVMETETHAGLAAGKAGLHYGLLQTVRNEILQLNTEGRINAVAPNKNINTSDPTAGPRAVAPMMAFLASKRASGHISGQCIQVEGQQPSGNTQVSKLDANRTQIQSIPRGLGKPKRNKIRVAVSIDLDAVSGWLGTNAHSDNGLADYSAGFFAAHVGVPRLLRMLKKLNIAHRCTWFIPGHSAESFPAEVKQVVDSGCEIGLHGYAHEGAYQLTPEQERDVLTRCMDIAHTLTGKKPVGYRAPLYQLRESTLDLLEEFGFEYDASLTDNDCHPFFAPRRPLSNQSISPSQLPAGCIPSRNPSLRPIDFLPHTANSQGYVDVRVIEHMWRDRFLWIRDNEEEPVFPVLMHPDTSGMAHIIGMLERMLRWLKEWECEGEVEFLQTGEVARWWREKQLGNATQ</sequence>
<dbReference type="EMBL" id="JAQIZZ010000008">
    <property type="protein sequence ID" value="KAJ5523831.1"/>
    <property type="molecule type" value="Genomic_DNA"/>
</dbReference>
<comment type="caution">
    <text evidence="2">The sequence shown here is derived from an EMBL/GenBank/DDBJ whole genome shotgun (WGS) entry which is preliminary data.</text>
</comment>
<dbReference type="SUPFAM" id="SSF51735">
    <property type="entry name" value="NAD(P)-binding Rossmann-fold domains"/>
    <property type="match status" value="1"/>
</dbReference>
<dbReference type="PANTHER" id="PTHR47561">
    <property type="entry name" value="POLYSACCHARIDE DEACETYLASE FAMILY PROTEIN (AFU_ORTHOLOGUE AFUA_6G05030)"/>
    <property type="match status" value="1"/>
</dbReference>
<dbReference type="Proteomes" id="UP001220324">
    <property type="component" value="Unassembled WGS sequence"/>
</dbReference>
<keyword evidence="3" id="KW-1185">Reference proteome</keyword>